<gene>
    <name evidence="2" type="ORF">MERR_LOCUS26075</name>
</gene>
<name>A0A6D2JBB4_9BRAS</name>
<evidence type="ECO:0000256" key="1">
    <source>
        <dbReference type="SAM" id="MobiDB-lite"/>
    </source>
</evidence>
<protein>
    <submittedName>
        <fullName evidence="2">Uncharacterized protein</fullName>
    </submittedName>
</protein>
<accession>A0A6D2JBB4</accession>
<proteinExistence type="predicted"/>
<evidence type="ECO:0000313" key="3">
    <source>
        <dbReference type="Proteomes" id="UP000467841"/>
    </source>
</evidence>
<dbReference type="EMBL" id="CACVBM020001199">
    <property type="protein sequence ID" value="CAA7038840.1"/>
    <property type="molecule type" value="Genomic_DNA"/>
</dbReference>
<dbReference type="OrthoDB" id="685331at2759"/>
<organism evidence="2 3">
    <name type="scientific">Microthlaspi erraticum</name>
    <dbReference type="NCBI Taxonomy" id="1685480"/>
    <lineage>
        <taxon>Eukaryota</taxon>
        <taxon>Viridiplantae</taxon>
        <taxon>Streptophyta</taxon>
        <taxon>Embryophyta</taxon>
        <taxon>Tracheophyta</taxon>
        <taxon>Spermatophyta</taxon>
        <taxon>Magnoliopsida</taxon>
        <taxon>eudicotyledons</taxon>
        <taxon>Gunneridae</taxon>
        <taxon>Pentapetalae</taxon>
        <taxon>rosids</taxon>
        <taxon>malvids</taxon>
        <taxon>Brassicales</taxon>
        <taxon>Brassicaceae</taxon>
        <taxon>Coluteocarpeae</taxon>
        <taxon>Microthlaspi</taxon>
    </lineage>
</organism>
<dbReference type="AlphaFoldDB" id="A0A6D2JBB4"/>
<evidence type="ECO:0000313" key="2">
    <source>
        <dbReference type="EMBL" id="CAA7038840.1"/>
    </source>
</evidence>
<sequence>MKMQVSCWEKVNRRRGLLTITQIQRDEAIQVLVKTEQDLNQVESYWTEFWRDANLGADRFKDLKRTSQDRFWLGTFLIAAQKALRPVQWYARQIKPEKELREQLKLMDVVTVLQDGRIPLSTIHPKGGENRINPRGEETKTRRPPRGVHLLDGDGPLPSLPLTYAQTMSELEDVKQELNKFKLDLAYVLREKVVAEKEVMELGVKMEIYLYWFGWQ</sequence>
<feature type="region of interest" description="Disordered" evidence="1">
    <location>
        <begin position="123"/>
        <end position="149"/>
    </location>
</feature>
<keyword evidence="3" id="KW-1185">Reference proteome</keyword>
<feature type="compositionally biased region" description="Basic and acidic residues" evidence="1">
    <location>
        <begin position="126"/>
        <end position="141"/>
    </location>
</feature>
<comment type="caution">
    <text evidence="2">The sequence shown here is derived from an EMBL/GenBank/DDBJ whole genome shotgun (WGS) entry which is preliminary data.</text>
</comment>
<dbReference type="Proteomes" id="UP000467841">
    <property type="component" value="Unassembled WGS sequence"/>
</dbReference>
<reference evidence="2" key="1">
    <citation type="submission" date="2020-01" db="EMBL/GenBank/DDBJ databases">
        <authorList>
            <person name="Mishra B."/>
        </authorList>
    </citation>
    <scope>NUCLEOTIDE SEQUENCE [LARGE SCALE GENOMIC DNA]</scope>
</reference>